<dbReference type="GO" id="GO:0006412">
    <property type="term" value="P:translation"/>
    <property type="evidence" value="ECO:0007669"/>
    <property type="project" value="InterPro"/>
</dbReference>
<dbReference type="OrthoDB" id="785538at2759"/>
<feature type="compositionally biased region" description="Basic residues" evidence="4">
    <location>
        <begin position="147"/>
        <end position="170"/>
    </location>
</feature>
<proteinExistence type="inferred from homology"/>
<dbReference type="GO" id="GO:0005840">
    <property type="term" value="C:ribosome"/>
    <property type="evidence" value="ECO:0007669"/>
    <property type="project" value="UniProtKB-KW"/>
</dbReference>
<dbReference type="GO" id="GO:0003735">
    <property type="term" value="F:structural constituent of ribosome"/>
    <property type="evidence" value="ECO:0007669"/>
    <property type="project" value="InterPro"/>
</dbReference>
<feature type="compositionally biased region" description="Acidic residues" evidence="4">
    <location>
        <begin position="185"/>
        <end position="201"/>
    </location>
</feature>
<gene>
    <name evidence="5" type="ORF">MERR_LOCUS22195</name>
</gene>
<dbReference type="Gene3D" id="1.20.5.1150">
    <property type="entry name" value="Ribosomal protein S8"/>
    <property type="match status" value="1"/>
</dbReference>
<feature type="compositionally biased region" description="Polar residues" evidence="4">
    <location>
        <begin position="39"/>
        <end position="48"/>
    </location>
</feature>
<feature type="region of interest" description="Disordered" evidence="4">
    <location>
        <begin position="19"/>
        <end position="48"/>
    </location>
</feature>
<dbReference type="NCBIfam" id="TIGR00030">
    <property type="entry name" value="S21p"/>
    <property type="match status" value="1"/>
</dbReference>
<dbReference type="InterPro" id="IPR001911">
    <property type="entry name" value="Ribosomal_bS21"/>
</dbReference>
<evidence type="ECO:0000313" key="6">
    <source>
        <dbReference type="Proteomes" id="UP000467841"/>
    </source>
</evidence>
<feature type="compositionally biased region" description="Low complexity" evidence="4">
    <location>
        <begin position="19"/>
        <end position="32"/>
    </location>
</feature>
<dbReference type="PANTHER" id="PTHR21109">
    <property type="entry name" value="MITOCHONDRIAL 28S RIBOSOMAL PROTEIN S21"/>
    <property type="match status" value="1"/>
</dbReference>
<keyword evidence="6" id="KW-1185">Reference proteome</keyword>
<evidence type="ECO:0000256" key="1">
    <source>
        <dbReference type="ARBA" id="ARBA00006640"/>
    </source>
</evidence>
<feature type="region of interest" description="Disordered" evidence="4">
    <location>
        <begin position="141"/>
        <end position="208"/>
    </location>
</feature>
<evidence type="ECO:0000256" key="3">
    <source>
        <dbReference type="ARBA" id="ARBA00023274"/>
    </source>
</evidence>
<dbReference type="EMBL" id="CACVBM020001151">
    <property type="protein sequence ID" value="CAA7034960.1"/>
    <property type="molecule type" value="Genomic_DNA"/>
</dbReference>
<comment type="caution">
    <text evidence="5">The sequence shown here is derived from an EMBL/GenBank/DDBJ whole genome shotgun (WGS) entry which is preliminary data.</text>
</comment>
<dbReference type="AlphaFoldDB" id="A0A6D2J5X0"/>
<evidence type="ECO:0000313" key="5">
    <source>
        <dbReference type="EMBL" id="CAA7034960.1"/>
    </source>
</evidence>
<dbReference type="Pfam" id="PF01165">
    <property type="entry name" value="Ribosomal_S21"/>
    <property type="match status" value="1"/>
</dbReference>
<evidence type="ECO:0000256" key="2">
    <source>
        <dbReference type="ARBA" id="ARBA00022980"/>
    </source>
</evidence>
<organism evidence="5 6">
    <name type="scientific">Microthlaspi erraticum</name>
    <dbReference type="NCBI Taxonomy" id="1685480"/>
    <lineage>
        <taxon>Eukaryota</taxon>
        <taxon>Viridiplantae</taxon>
        <taxon>Streptophyta</taxon>
        <taxon>Embryophyta</taxon>
        <taxon>Tracheophyta</taxon>
        <taxon>Spermatophyta</taxon>
        <taxon>Magnoliopsida</taxon>
        <taxon>eudicotyledons</taxon>
        <taxon>Gunneridae</taxon>
        <taxon>Pentapetalae</taxon>
        <taxon>rosids</taxon>
        <taxon>malvids</taxon>
        <taxon>Brassicales</taxon>
        <taxon>Brassicaceae</taxon>
        <taxon>Coluteocarpeae</taxon>
        <taxon>Microthlaspi</taxon>
    </lineage>
</organism>
<protein>
    <recommendedName>
        <fullName evidence="7">30S ribosomal protein S21, chloroplastic</fullName>
    </recommendedName>
</protein>
<comment type="similarity">
    <text evidence="1">Belongs to the bacterial ribosomal protein bS21 family.</text>
</comment>
<dbReference type="GO" id="GO:1990904">
    <property type="term" value="C:ribonucleoprotein complex"/>
    <property type="evidence" value="ECO:0007669"/>
    <property type="project" value="UniProtKB-KW"/>
</dbReference>
<reference evidence="5" key="1">
    <citation type="submission" date="2020-01" db="EMBL/GenBank/DDBJ databases">
        <authorList>
            <person name="Mishra B."/>
        </authorList>
    </citation>
    <scope>NUCLEOTIDE SEQUENCE [LARGE SCALE GENOMIC DNA]</scope>
</reference>
<keyword evidence="2" id="KW-0689">Ribosomal protein</keyword>
<dbReference type="InterPro" id="IPR038380">
    <property type="entry name" value="Ribosomal_bS21_sf"/>
</dbReference>
<evidence type="ECO:0008006" key="7">
    <source>
        <dbReference type="Google" id="ProtNLM"/>
    </source>
</evidence>
<sequence>MALESMASLSDLLSCLLSSSTPPSPSISSTSLKPIARPSQCTLPSSVSATARPSQQLSMTMTTTTTTTTAKFFFTADHGDVINRVAYPSLASANLVFFMSGHYNVEVVPKDGESEDQLVNDFKRSVFRAGVLQEARRRRFFESSQEKRKRKTKEAARKNRKRRPIPKPKPHSAPESHSHRNVGGEAEEDDDNWELPPEEIEIPYTNRS</sequence>
<accession>A0A6D2J5X0</accession>
<dbReference type="HAMAP" id="MF_00358">
    <property type="entry name" value="Ribosomal_bS21"/>
    <property type="match status" value="1"/>
</dbReference>
<dbReference type="Proteomes" id="UP000467841">
    <property type="component" value="Unassembled WGS sequence"/>
</dbReference>
<keyword evidence="3" id="KW-0687">Ribonucleoprotein</keyword>
<evidence type="ECO:0000256" key="4">
    <source>
        <dbReference type="SAM" id="MobiDB-lite"/>
    </source>
</evidence>
<dbReference type="PANTHER" id="PTHR21109:SF18">
    <property type="entry name" value="(RAPE) HYPOTHETICAL PROTEIN"/>
    <property type="match status" value="1"/>
</dbReference>
<name>A0A6D2J5X0_9BRAS</name>